<dbReference type="Proteomes" id="UP000276991">
    <property type="component" value="Unassembled WGS sequence"/>
</dbReference>
<reference evidence="1 2" key="1">
    <citation type="submission" date="2018-08" db="EMBL/GenBank/DDBJ databases">
        <authorList>
            <person name="Laetsch R D."/>
            <person name="Stevens L."/>
            <person name="Kumar S."/>
            <person name="Blaxter L. M."/>
        </authorList>
    </citation>
    <scope>NUCLEOTIDE SEQUENCE [LARGE SCALE GENOMIC DNA]</scope>
</reference>
<proteinExistence type="predicted"/>
<accession>A0A498S244</accession>
<evidence type="ECO:0000313" key="2">
    <source>
        <dbReference type="Proteomes" id="UP000276991"/>
    </source>
</evidence>
<dbReference type="EMBL" id="UPTC01000022">
    <property type="protein sequence ID" value="VBB25529.1"/>
    <property type="molecule type" value="Genomic_DNA"/>
</dbReference>
<dbReference type="OrthoDB" id="2186770at2759"/>
<name>A0A498S244_ACAVI</name>
<dbReference type="AlphaFoldDB" id="A0A498S244"/>
<keyword evidence="2" id="KW-1185">Reference proteome</keyword>
<organism evidence="1 2">
    <name type="scientific">Acanthocheilonema viteae</name>
    <name type="common">Filarial nematode worm</name>
    <name type="synonym">Dipetalonema viteae</name>
    <dbReference type="NCBI Taxonomy" id="6277"/>
    <lineage>
        <taxon>Eukaryota</taxon>
        <taxon>Metazoa</taxon>
        <taxon>Ecdysozoa</taxon>
        <taxon>Nematoda</taxon>
        <taxon>Chromadorea</taxon>
        <taxon>Rhabditida</taxon>
        <taxon>Spirurina</taxon>
        <taxon>Spiruromorpha</taxon>
        <taxon>Filarioidea</taxon>
        <taxon>Onchocercidae</taxon>
        <taxon>Acanthocheilonema</taxon>
    </lineage>
</organism>
<gene>
    <name evidence="1" type="ORF">NAV_LOCUS359</name>
</gene>
<protein>
    <submittedName>
        <fullName evidence="1">Uncharacterized protein</fullName>
    </submittedName>
</protein>
<sequence length="213" mass="23958">MLGWRTDAANARCTTGMDSCLRLEEKTTTKCAASTIIQFSKNGSAIYCPTDLFANLTKLSRRQRNTLFMNFLLTYIEGTYGDEIISEQASDGKQSDDTCKFVKASKIRRDESSKDDAAWSLLCNLLPGTVLKSPGFGWQSFQAFFLVDVPENAQEAAQNYKRGISDNERRALAESIQKQMLSKYLFNLDEVIVRKIKGDVAIFEVGKLTFIDR</sequence>
<evidence type="ECO:0000313" key="1">
    <source>
        <dbReference type="EMBL" id="VBB25529.1"/>
    </source>
</evidence>